<evidence type="ECO:0000256" key="2">
    <source>
        <dbReference type="ARBA" id="ARBA00022691"/>
    </source>
</evidence>
<dbReference type="SFLD" id="SFLDG01067">
    <property type="entry name" value="SPASM/twitch_domain_containing"/>
    <property type="match status" value="1"/>
</dbReference>
<keyword evidence="9" id="KW-1185">Reference proteome</keyword>
<keyword evidence="4" id="KW-0408">Iron</keyword>
<dbReference type="NCBIfam" id="TIGR04085">
    <property type="entry name" value="rSAM_more_4Fe4S"/>
    <property type="match status" value="1"/>
</dbReference>
<dbReference type="InterPro" id="IPR034485">
    <property type="entry name" value="Anaerobic_Cys-type_sulfatase-m"/>
</dbReference>
<evidence type="ECO:0000256" key="6">
    <source>
        <dbReference type="ARBA" id="ARBA00023601"/>
    </source>
</evidence>
<dbReference type="SFLD" id="SFLDF00289">
    <property type="entry name" value="anaerobic_Cys-type_sulfatase-m"/>
    <property type="match status" value="1"/>
</dbReference>
<reference evidence="8 9" key="1">
    <citation type="submission" date="2023-07" db="EMBL/GenBank/DDBJ databases">
        <title>Genomic Encyclopedia of Type Strains, Phase IV (KMG-IV): sequencing the most valuable type-strain genomes for metagenomic binning, comparative biology and taxonomic classification.</title>
        <authorList>
            <person name="Goeker M."/>
        </authorList>
    </citation>
    <scope>NUCLEOTIDE SEQUENCE [LARGE SCALE GENOMIC DNA]</scope>
    <source>
        <strain evidence="8 9">DSM 105143</strain>
    </source>
</reference>
<evidence type="ECO:0000256" key="3">
    <source>
        <dbReference type="ARBA" id="ARBA00022723"/>
    </source>
</evidence>
<organism evidence="8 9">
    <name type="scientific">Streptococcus moroccensis</name>
    <dbReference type="NCBI Taxonomy" id="1451356"/>
    <lineage>
        <taxon>Bacteria</taxon>
        <taxon>Bacillati</taxon>
        <taxon>Bacillota</taxon>
        <taxon>Bacilli</taxon>
        <taxon>Lactobacillales</taxon>
        <taxon>Streptococcaceae</taxon>
        <taxon>Streptococcus</taxon>
    </lineage>
</organism>
<keyword evidence="5" id="KW-0411">Iron-sulfur</keyword>
<dbReference type="PANTHER" id="PTHR43273:SF3">
    <property type="entry name" value="ANAEROBIC SULFATASE-MATURATING ENZYME HOMOLOG ASLB-RELATED"/>
    <property type="match status" value="1"/>
</dbReference>
<name>A0ABT9YQS4_9STRE</name>
<dbReference type="Pfam" id="PF13186">
    <property type="entry name" value="SPASM"/>
    <property type="match status" value="1"/>
</dbReference>
<dbReference type="PROSITE" id="PS51918">
    <property type="entry name" value="RADICAL_SAM"/>
    <property type="match status" value="1"/>
</dbReference>
<evidence type="ECO:0000259" key="7">
    <source>
        <dbReference type="PROSITE" id="PS51918"/>
    </source>
</evidence>
<dbReference type="SFLD" id="SFLDG01384">
    <property type="entry name" value="thioether_bond_formation_requi"/>
    <property type="match status" value="1"/>
</dbReference>
<dbReference type="SUPFAM" id="SSF102114">
    <property type="entry name" value="Radical SAM enzymes"/>
    <property type="match status" value="1"/>
</dbReference>
<dbReference type="Proteomes" id="UP001223079">
    <property type="component" value="Unassembled WGS sequence"/>
</dbReference>
<evidence type="ECO:0000256" key="5">
    <source>
        <dbReference type="ARBA" id="ARBA00023014"/>
    </source>
</evidence>
<dbReference type="SFLD" id="SFLDG01386">
    <property type="entry name" value="main_SPASM_domain-containing"/>
    <property type="match status" value="1"/>
</dbReference>
<dbReference type="InterPro" id="IPR023867">
    <property type="entry name" value="Sulphatase_maturase_rSAM"/>
</dbReference>
<gene>
    <name evidence="8" type="ORF">J2S23_000671</name>
</gene>
<dbReference type="PANTHER" id="PTHR43273">
    <property type="entry name" value="ANAEROBIC SULFATASE-MATURATING ENZYME HOMOLOG ASLB-RELATED"/>
    <property type="match status" value="1"/>
</dbReference>
<dbReference type="Pfam" id="PF04055">
    <property type="entry name" value="Radical_SAM"/>
    <property type="match status" value="1"/>
</dbReference>
<dbReference type="SFLD" id="SFLDS00029">
    <property type="entry name" value="Radical_SAM"/>
    <property type="match status" value="1"/>
</dbReference>
<comment type="caution">
    <text evidence="8">The sequence shown here is derived from an EMBL/GenBank/DDBJ whole genome shotgun (WGS) entry which is preliminary data.</text>
</comment>
<proteinExistence type="inferred from homology"/>
<comment type="similarity">
    <text evidence="6">Belongs to the radical SAM superfamily. Anaerobic sulfatase-maturating enzyme family.</text>
</comment>
<protein>
    <recommendedName>
        <fullName evidence="7">Radical SAM core domain-containing protein</fullName>
    </recommendedName>
</protein>
<accession>A0ABT9YQS4</accession>
<sequence length="368" mass="42297">MKHISILVKPASAWCNLRCKYCFYADVSSLREVRSYGKMKPETTELMIENIFRDLDDGDDLTLAFQGGEPTLAGLSYFEHMVSCVQKQTKQVSVHYAIQTNGTLINAKWCEFLKKNQFLVGLSIDGTPLYHDLNRLDPRGRGTFHKVKQTKDLFDAYEIEYNVLCVLTEPLSYHANDVYQFIKEQDIAYVQFIPCLDDLEADSPSDYALTPQGFNRFYSQLLPLWLADLKKGTRRSVKLFDDVLNLLVAHRVTACGMLGNCQIQYVIEGDGSVYPCDFYALDDYRLGYIQEMGLREMFMSKIAKHFLCSRPISALPQKCETCPFRQMCRGGCKRMKDAMYVDEAQDFCGYQNFLHQFVPEIDGILQQL</sequence>
<feature type="domain" description="Radical SAM core" evidence="7">
    <location>
        <begin position="1"/>
        <end position="227"/>
    </location>
</feature>
<keyword evidence="2" id="KW-0949">S-adenosyl-L-methionine</keyword>
<dbReference type="InterPro" id="IPR023885">
    <property type="entry name" value="4Fe4S-binding_SPASM_dom"/>
</dbReference>
<evidence type="ECO:0000313" key="8">
    <source>
        <dbReference type="EMBL" id="MDQ0222120.1"/>
    </source>
</evidence>
<dbReference type="InterPro" id="IPR058240">
    <property type="entry name" value="rSAM_sf"/>
</dbReference>
<dbReference type="CDD" id="cd01335">
    <property type="entry name" value="Radical_SAM"/>
    <property type="match status" value="1"/>
</dbReference>
<evidence type="ECO:0000313" key="9">
    <source>
        <dbReference type="Proteomes" id="UP001223079"/>
    </source>
</evidence>
<dbReference type="EMBL" id="JAUSTM010000005">
    <property type="protein sequence ID" value="MDQ0222120.1"/>
    <property type="molecule type" value="Genomic_DNA"/>
</dbReference>
<dbReference type="InterPro" id="IPR007197">
    <property type="entry name" value="rSAM"/>
</dbReference>
<keyword evidence="3" id="KW-0479">Metal-binding</keyword>
<dbReference type="RefSeq" id="WP_307121340.1">
    <property type="nucleotide sequence ID" value="NZ_JAUSTM010000005.1"/>
</dbReference>
<dbReference type="Gene3D" id="3.20.20.70">
    <property type="entry name" value="Aldolase class I"/>
    <property type="match status" value="1"/>
</dbReference>
<comment type="cofactor">
    <cofactor evidence="1">
        <name>[4Fe-4S] cluster</name>
        <dbReference type="ChEBI" id="CHEBI:49883"/>
    </cofactor>
</comment>
<evidence type="ECO:0000256" key="1">
    <source>
        <dbReference type="ARBA" id="ARBA00001966"/>
    </source>
</evidence>
<evidence type="ECO:0000256" key="4">
    <source>
        <dbReference type="ARBA" id="ARBA00023004"/>
    </source>
</evidence>
<dbReference type="InterPro" id="IPR013785">
    <property type="entry name" value="Aldolase_TIM"/>
</dbReference>
<dbReference type="SFLD" id="SFLDG01072">
    <property type="entry name" value="dehydrogenase_like"/>
    <property type="match status" value="1"/>
</dbReference>